<evidence type="ECO:0000313" key="7">
    <source>
        <dbReference type="Proteomes" id="UP001240150"/>
    </source>
</evidence>
<keyword evidence="2" id="KW-0418">Kinase</keyword>
<dbReference type="EMBL" id="CP126980">
    <property type="protein sequence ID" value="WIM99760.1"/>
    <property type="molecule type" value="Genomic_DNA"/>
</dbReference>
<evidence type="ECO:0000256" key="4">
    <source>
        <dbReference type="ARBA" id="ARBA00023163"/>
    </source>
</evidence>
<dbReference type="Pfam" id="PF03861">
    <property type="entry name" value="ANTAR"/>
    <property type="match status" value="1"/>
</dbReference>
<dbReference type="Proteomes" id="UP001240150">
    <property type="component" value="Chromosome"/>
</dbReference>
<dbReference type="SUPFAM" id="SSF52172">
    <property type="entry name" value="CheY-like"/>
    <property type="match status" value="1"/>
</dbReference>
<dbReference type="PIRSF" id="PIRSF036625">
    <property type="entry name" value="GAF_ANTAR"/>
    <property type="match status" value="1"/>
</dbReference>
<evidence type="ECO:0000256" key="2">
    <source>
        <dbReference type="ARBA" id="ARBA00022777"/>
    </source>
</evidence>
<reference evidence="6 7" key="1">
    <citation type="submission" date="2023-06" db="EMBL/GenBank/DDBJ databases">
        <authorList>
            <person name="Yushchuk O."/>
            <person name="Binda E."/>
            <person name="Ruckert-Reed C."/>
            <person name="Fedorenko V."/>
            <person name="Kalinowski J."/>
            <person name="Marinelli F."/>
        </authorList>
    </citation>
    <scope>NUCLEOTIDE SEQUENCE [LARGE SCALE GENOMIC DNA]</scope>
    <source>
        <strain evidence="6 7">NRRL 3884</strain>
    </source>
</reference>
<dbReference type="RefSeq" id="WP_284921198.1">
    <property type="nucleotide sequence ID" value="NZ_CP126980.1"/>
</dbReference>
<dbReference type="SMART" id="SM01012">
    <property type="entry name" value="ANTAR"/>
    <property type="match status" value="1"/>
</dbReference>
<dbReference type="Gene3D" id="3.30.450.40">
    <property type="match status" value="1"/>
</dbReference>
<dbReference type="InterPro" id="IPR003018">
    <property type="entry name" value="GAF"/>
</dbReference>
<feature type="domain" description="ANTAR" evidence="5">
    <location>
        <begin position="162"/>
        <end position="223"/>
    </location>
</feature>
<keyword evidence="4" id="KW-0804">Transcription</keyword>
<keyword evidence="1" id="KW-0808">Transferase</keyword>
<dbReference type="Gene3D" id="1.10.10.10">
    <property type="entry name" value="Winged helix-like DNA-binding domain superfamily/Winged helix DNA-binding domain"/>
    <property type="match status" value="1"/>
</dbReference>
<protein>
    <submittedName>
        <fullName evidence="6">GAF and ANTAR domain-containing protein</fullName>
    </submittedName>
</protein>
<dbReference type="SUPFAM" id="SSF55781">
    <property type="entry name" value="GAF domain-like"/>
    <property type="match status" value="1"/>
</dbReference>
<dbReference type="InterPro" id="IPR029016">
    <property type="entry name" value="GAF-like_dom_sf"/>
</dbReference>
<dbReference type="SMART" id="SM00065">
    <property type="entry name" value="GAF"/>
    <property type="match status" value="1"/>
</dbReference>
<dbReference type="PROSITE" id="PS50921">
    <property type="entry name" value="ANTAR"/>
    <property type="match status" value="1"/>
</dbReference>
<keyword evidence="3" id="KW-0805">Transcription regulation</keyword>
<evidence type="ECO:0000256" key="1">
    <source>
        <dbReference type="ARBA" id="ARBA00022679"/>
    </source>
</evidence>
<dbReference type="InterPro" id="IPR011006">
    <property type="entry name" value="CheY-like_superfamily"/>
</dbReference>
<evidence type="ECO:0000313" key="6">
    <source>
        <dbReference type="EMBL" id="WIM99760.1"/>
    </source>
</evidence>
<sequence length="246" mass="26649">MGHIGGDDLAVALSELARSLQSEQDERHTLDAITAAAVDTVPGTQYAGLMVVGHHREADTRAATDDLVRQVDQAQYDTGEGPCLEAVHRAEIVRLPDLTREGRWPAFARRAADLGIRSMLSFQLYVEAGSLGALNLYSRAPEAFTDESEHVGHLFAAHAAVALSGARRQERCGHTIETRDLIGQAKGILMERYSATADQAFRLLIEVSRRTGTRLIDVARHLTDTGQLRPDALTSPVLADAQPGAH</sequence>
<dbReference type="Pfam" id="PF13185">
    <property type="entry name" value="GAF_2"/>
    <property type="match status" value="1"/>
</dbReference>
<dbReference type="InterPro" id="IPR036388">
    <property type="entry name" value="WH-like_DNA-bd_sf"/>
</dbReference>
<organism evidence="6 7">
    <name type="scientific">Actinoplanes oblitus</name>
    <dbReference type="NCBI Taxonomy" id="3040509"/>
    <lineage>
        <taxon>Bacteria</taxon>
        <taxon>Bacillati</taxon>
        <taxon>Actinomycetota</taxon>
        <taxon>Actinomycetes</taxon>
        <taxon>Micromonosporales</taxon>
        <taxon>Micromonosporaceae</taxon>
        <taxon>Actinoplanes</taxon>
    </lineage>
</organism>
<gene>
    <name evidence="6" type="ORF">ACTOB_003422</name>
</gene>
<dbReference type="InterPro" id="IPR005561">
    <property type="entry name" value="ANTAR"/>
</dbReference>
<evidence type="ECO:0000259" key="5">
    <source>
        <dbReference type="PROSITE" id="PS50921"/>
    </source>
</evidence>
<accession>A0ABY8WPI1</accession>
<dbReference type="InterPro" id="IPR012074">
    <property type="entry name" value="GAF_ANTAR"/>
</dbReference>
<proteinExistence type="predicted"/>
<keyword evidence="7" id="KW-1185">Reference proteome</keyword>
<evidence type="ECO:0000256" key="3">
    <source>
        <dbReference type="ARBA" id="ARBA00023015"/>
    </source>
</evidence>
<name>A0ABY8WPI1_9ACTN</name>